<sequence>MNYEEIREKYNPTRQNIKVKVLFIGESPPKSTFFYCANSKLYSATKEAFEKAYGRKIPNSLQCFMLLGCYLIDLYNEPGRKAKKLCGLEVYEKEKEELIQRLASQIAQFNPHFIIAVHENVCSWSIISAIEALEILKERDKTPNFNLNAVRCLPFPKNCERGKQAYVGALVEIIKEMMQKNILPRELPKMH</sequence>
<dbReference type="Proteomes" id="UP000009227">
    <property type="component" value="Chromosome"/>
</dbReference>
<evidence type="ECO:0008006" key="3">
    <source>
        <dbReference type="Google" id="ProtNLM"/>
    </source>
</evidence>
<dbReference type="HOGENOM" id="CLU_1418699_0_0_2"/>
<name>F6BBI5_METIK</name>
<dbReference type="GeneID" id="10643275"/>
<evidence type="ECO:0000313" key="2">
    <source>
        <dbReference type="Proteomes" id="UP000009227"/>
    </source>
</evidence>
<evidence type="ECO:0000313" key="1">
    <source>
        <dbReference type="EMBL" id="AEF95994.1"/>
    </source>
</evidence>
<dbReference type="AlphaFoldDB" id="F6BBI5"/>
<accession>F6BBI5</accession>
<dbReference type="EMBL" id="CP002737">
    <property type="protein sequence ID" value="AEF95994.1"/>
    <property type="molecule type" value="Genomic_DNA"/>
</dbReference>
<protein>
    <recommendedName>
        <fullName evidence="3">Uracil-DNA glycosylase-like domain-containing protein</fullName>
    </recommendedName>
</protein>
<dbReference type="RefSeq" id="WP_013798603.1">
    <property type="nucleotide sequence ID" value="NC_015562.1"/>
</dbReference>
<gene>
    <name evidence="1" type="ordered locus">Metig_0438</name>
</gene>
<reference evidence="1 2" key="1">
    <citation type="submission" date="2011-05" db="EMBL/GenBank/DDBJ databases">
        <title>Complete sequence of Methanotorris igneus Kol 5.</title>
        <authorList>
            <consortium name="US DOE Joint Genome Institute"/>
            <person name="Lucas S."/>
            <person name="Han J."/>
            <person name="Lapidus A."/>
            <person name="Cheng J.-F."/>
            <person name="Goodwin L."/>
            <person name="Pitluck S."/>
            <person name="Peters L."/>
            <person name="Mikhailova N."/>
            <person name="Chertkov O."/>
            <person name="Han C."/>
            <person name="Tapia R."/>
            <person name="Land M."/>
            <person name="Hauser L."/>
            <person name="Kyrpides N."/>
            <person name="Ivanova N."/>
            <person name="Pagani I."/>
            <person name="Sieprawska-Lupa M."/>
            <person name="Whitman W."/>
            <person name="Woyke T."/>
        </authorList>
    </citation>
    <scope>NUCLEOTIDE SEQUENCE [LARGE SCALE GENOMIC DNA]</scope>
    <source>
        <strain evidence="2">DSM 5666 / JCM 11834 / Kol 5</strain>
    </source>
</reference>
<proteinExistence type="predicted"/>
<dbReference type="KEGG" id="mig:Metig_0438"/>
<dbReference type="OrthoDB" id="379147at2157"/>
<keyword evidence="2" id="KW-1185">Reference proteome</keyword>
<organism evidence="2">
    <name type="scientific">Methanotorris igneus (strain DSM 5666 / JCM 11834 / Kol 5)</name>
    <dbReference type="NCBI Taxonomy" id="880724"/>
    <lineage>
        <taxon>Archaea</taxon>
        <taxon>Methanobacteriati</taxon>
        <taxon>Methanobacteriota</taxon>
        <taxon>Methanomada group</taxon>
        <taxon>Methanococci</taxon>
        <taxon>Methanococcales</taxon>
        <taxon>Methanocaldococcaceae</taxon>
        <taxon>Methanotorris</taxon>
    </lineage>
</organism>